<dbReference type="Pfam" id="PF18073">
    <property type="entry name" value="Zn_ribbon_LapB"/>
    <property type="match status" value="1"/>
</dbReference>
<dbReference type="Pfam" id="PF13432">
    <property type="entry name" value="TPR_16"/>
    <property type="match status" value="1"/>
</dbReference>
<feature type="binding site" evidence="2">
    <location>
        <position position="379"/>
    </location>
    <ligand>
        <name>Fe cation</name>
        <dbReference type="ChEBI" id="CHEBI:24875"/>
    </ligand>
</feature>
<evidence type="ECO:0000313" key="6">
    <source>
        <dbReference type="Proteomes" id="UP000295367"/>
    </source>
</evidence>
<evidence type="ECO:0000259" key="4">
    <source>
        <dbReference type="Pfam" id="PF18073"/>
    </source>
</evidence>
<dbReference type="InterPro" id="IPR011990">
    <property type="entry name" value="TPR-like_helical_dom_sf"/>
</dbReference>
<dbReference type="GO" id="GO:0008653">
    <property type="term" value="P:lipopolysaccharide metabolic process"/>
    <property type="evidence" value="ECO:0007669"/>
    <property type="project" value="InterPro"/>
</dbReference>
<protein>
    <recommendedName>
        <fullName evidence="2">Lipopolysaccharide assembly protein B</fullName>
    </recommendedName>
</protein>
<dbReference type="GO" id="GO:0046890">
    <property type="term" value="P:regulation of lipid biosynthetic process"/>
    <property type="evidence" value="ECO:0007669"/>
    <property type="project" value="UniProtKB-UniRule"/>
</dbReference>
<dbReference type="NCBIfam" id="NF008755">
    <property type="entry name" value="PRK11788.1-3"/>
    <property type="match status" value="1"/>
</dbReference>
<keyword evidence="2" id="KW-0802">TPR repeat</keyword>
<comment type="function">
    <text evidence="2">Modulates cellular lipopolysaccharide (LPS) levels by regulating LpxC, which is involved in lipid A biosynthesis. May act by modulating the proteolytic activity of FtsH towards LpxC. May also coordinate assembly of proteins involved in LPS synthesis at the plasma membrane.</text>
</comment>
<feature type="binding site" evidence="2">
    <location>
        <position position="376"/>
    </location>
    <ligand>
        <name>Fe cation</name>
        <dbReference type="ChEBI" id="CHEBI:24875"/>
    </ligand>
</feature>
<feature type="transmembrane region" description="Helical" evidence="3">
    <location>
        <begin position="12"/>
        <end position="30"/>
    </location>
</feature>
<accession>A0A4R3YF40</accession>
<dbReference type="Proteomes" id="UP000295367">
    <property type="component" value="Unassembled WGS sequence"/>
</dbReference>
<dbReference type="HAMAP" id="MF_00994">
    <property type="entry name" value="LPS_assembly_LapB"/>
    <property type="match status" value="1"/>
</dbReference>
<evidence type="ECO:0000256" key="3">
    <source>
        <dbReference type="SAM" id="Phobius"/>
    </source>
</evidence>
<name>A0A4R3YF40_9PROT</name>
<dbReference type="InterPro" id="IPR041166">
    <property type="entry name" value="Rubredoxin_2"/>
</dbReference>
<keyword evidence="2 3" id="KW-1133">Transmembrane helix</keyword>
<proteinExistence type="inferred from homology"/>
<dbReference type="EMBL" id="SMCO01000001">
    <property type="protein sequence ID" value="TCV90522.1"/>
    <property type="molecule type" value="Genomic_DNA"/>
</dbReference>
<dbReference type="GO" id="GO:0005506">
    <property type="term" value="F:iron ion binding"/>
    <property type="evidence" value="ECO:0007669"/>
    <property type="project" value="UniProtKB-UniRule"/>
</dbReference>
<organism evidence="5 6">
    <name type="scientific">Sulfurirhabdus autotrophica</name>
    <dbReference type="NCBI Taxonomy" id="1706046"/>
    <lineage>
        <taxon>Bacteria</taxon>
        <taxon>Pseudomonadati</taxon>
        <taxon>Pseudomonadota</taxon>
        <taxon>Betaproteobacteria</taxon>
        <taxon>Nitrosomonadales</taxon>
        <taxon>Sulfuricellaceae</taxon>
        <taxon>Sulfurirhabdus</taxon>
    </lineage>
</organism>
<dbReference type="NCBIfam" id="NF008757">
    <property type="entry name" value="PRK11788.1-5"/>
    <property type="match status" value="1"/>
</dbReference>
<keyword evidence="2" id="KW-0997">Cell inner membrane</keyword>
<sequence>MEAQQTMEFEFWWLLAFPLFFALGWLAARIDIKHVISESSELPESYFKGLNFLLNEQPDQAIEVLSEVVQSEKPEAVELNFALGSLFRRRGEVDRAIRMHKSIVDRSYLSNEQKLAAVFELAQDYKKAGLLDSAEQLFSDLQKTTYSKVALKFLLEIYQQEKDWSKAIQTARQLSTAEHPHRKVISHFYCELAVIESAHSNPEASKAYLEEALKENRRCVRATILMGDQEVALTNHEGAIQIWKRVETQDPRYISLVAGKLLASYRALDKVDLGLALLRGYLAQYPSADLLNIVYQGMLEHQGAENAYRTLRDELRRNPTLQGLTRLLEAQLQDMPVDRQQDLLLIKNLLHQHTRQLAMFRCDSCGFEARQFHWYCPACGGWETFPPRRREETEFGHLLSHA</sequence>
<evidence type="ECO:0000256" key="1">
    <source>
        <dbReference type="ARBA" id="ARBA00022723"/>
    </source>
</evidence>
<dbReference type="AlphaFoldDB" id="A0A4R3YF40"/>
<feature type="topological domain" description="Cytoplasmic" evidence="2">
    <location>
        <begin position="29"/>
        <end position="402"/>
    </location>
</feature>
<dbReference type="GO" id="GO:0009898">
    <property type="term" value="C:cytoplasmic side of plasma membrane"/>
    <property type="evidence" value="ECO:0007669"/>
    <property type="project" value="UniProtKB-UniRule"/>
</dbReference>
<keyword evidence="2 3" id="KW-0812">Transmembrane</keyword>
<evidence type="ECO:0000313" key="5">
    <source>
        <dbReference type="EMBL" id="TCV90522.1"/>
    </source>
</evidence>
<comment type="similarity">
    <text evidence="2">Belongs to the LapB family.</text>
</comment>
<feature type="domain" description="LapB rubredoxin metal binding" evidence="4">
    <location>
        <begin position="360"/>
        <end position="386"/>
    </location>
</feature>
<gene>
    <name evidence="2" type="primary">lapB</name>
    <name evidence="5" type="ORF">EDC63_101495</name>
</gene>
<evidence type="ECO:0000256" key="2">
    <source>
        <dbReference type="HAMAP-Rule" id="MF_00994"/>
    </source>
</evidence>
<keyword evidence="2 3" id="KW-0472">Membrane</keyword>
<comment type="subcellular location">
    <subcellularLocation>
        <location evidence="2">Cell inner membrane</location>
        <topology evidence="2">Single-pass membrane protein</topology>
        <orientation evidence="2">Cytoplasmic side</orientation>
    </subcellularLocation>
</comment>
<keyword evidence="2" id="KW-1003">Cell membrane</keyword>
<dbReference type="SUPFAM" id="SSF48452">
    <property type="entry name" value="TPR-like"/>
    <property type="match status" value="1"/>
</dbReference>
<comment type="caution">
    <text evidence="5">The sequence shown here is derived from an EMBL/GenBank/DDBJ whole genome shotgun (WGS) entry which is preliminary data.</text>
</comment>
<feature type="binding site" evidence="2">
    <location>
        <position position="362"/>
    </location>
    <ligand>
        <name>Fe cation</name>
        <dbReference type="ChEBI" id="CHEBI:24875"/>
    </ligand>
</feature>
<keyword evidence="1 2" id="KW-0479">Metal-binding</keyword>
<keyword evidence="2" id="KW-0677">Repeat</keyword>
<reference evidence="5 6" key="1">
    <citation type="submission" date="2019-03" db="EMBL/GenBank/DDBJ databases">
        <title>Genomic Encyclopedia of Type Strains, Phase IV (KMG-IV): sequencing the most valuable type-strain genomes for metagenomic binning, comparative biology and taxonomic classification.</title>
        <authorList>
            <person name="Goeker M."/>
        </authorList>
    </citation>
    <scope>NUCLEOTIDE SEQUENCE [LARGE SCALE GENOMIC DNA]</scope>
    <source>
        <strain evidence="5 6">DSM 100309</strain>
    </source>
</reference>
<dbReference type="Gene3D" id="1.25.40.10">
    <property type="entry name" value="Tetratricopeptide repeat domain"/>
    <property type="match status" value="1"/>
</dbReference>
<feature type="binding site" evidence="2">
    <location>
        <position position="365"/>
    </location>
    <ligand>
        <name>Fe cation</name>
        <dbReference type="ChEBI" id="CHEBI:24875"/>
    </ligand>
</feature>
<keyword evidence="6" id="KW-1185">Reference proteome</keyword>
<dbReference type="InterPro" id="IPR030865">
    <property type="entry name" value="LapB"/>
</dbReference>
<keyword evidence="2" id="KW-0408">Iron</keyword>